<dbReference type="AlphaFoldDB" id="A0A9X4XDB5"/>
<protein>
    <submittedName>
        <fullName evidence="1">Uncharacterized protein</fullName>
    </submittedName>
</protein>
<proteinExistence type="predicted"/>
<gene>
    <name evidence="1" type="ORF">GMA92_05220</name>
</gene>
<accession>A0A9X4XDB5</accession>
<name>A0A9X4XDB5_9FIRM</name>
<dbReference type="Proteomes" id="UP000487649">
    <property type="component" value="Unassembled WGS sequence"/>
</dbReference>
<reference evidence="1 2" key="1">
    <citation type="journal article" date="2019" name="Nat. Med.">
        <title>A library of human gut bacterial isolates paired with longitudinal multiomics data enables mechanistic microbiome research.</title>
        <authorList>
            <person name="Poyet M."/>
            <person name="Groussin M."/>
            <person name="Gibbons S.M."/>
            <person name="Avila-Pacheco J."/>
            <person name="Jiang X."/>
            <person name="Kearney S.M."/>
            <person name="Perrotta A.R."/>
            <person name="Berdy B."/>
            <person name="Zhao S."/>
            <person name="Lieberman T.D."/>
            <person name="Swanson P.K."/>
            <person name="Smith M."/>
            <person name="Roesemann S."/>
            <person name="Alexander J.E."/>
            <person name="Rich S.A."/>
            <person name="Livny J."/>
            <person name="Vlamakis H."/>
            <person name="Clish C."/>
            <person name="Bullock K."/>
            <person name="Deik A."/>
            <person name="Scott J."/>
            <person name="Pierce K.A."/>
            <person name="Xavier R.J."/>
            <person name="Alm E.J."/>
        </authorList>
    </citation>
    <scope>NUCLEOTIDE SEQUENCE [LARGE SCALE GENOMIC DNA]</scope>
    <source>
        <strain evidence="1 2">BIOML-A198</strain>
    </source>
</reference>
<comment type="caution">
    <text evidence="1">The sequence shown here is derived from an EMBL/GenBank/DDBJ whole genome shotgun (WGS) entry which is preliminary data.</text>
</comment>
<organism evidence="1 2">
    <name type="scientific">Turicibacter sanguinis</name>
    <dbReference type="NCBI Taxonomy" id="154288"/>
    <lineage>
        <taxon>Bacteria</taxon>
        <taxon>Bacillati</taxon>
        <taxon>Bacillota</taxon>
        <taxon>Erysipelotrichia</taxon>
        <taxon>Erysipelotrichales</taxon>
        <taxon>Turicibacteraceae</taxon>
        <taxon>Turicibacter</taxon>
    </lineage>
</organism>
<sequence length="123" mass="14579">MKGVIYLDETKEGRINVEIKRLKAIFTKLSTKEKKFLEPLIQRAAYMKIQLEDYEKDLLENGYVEMFSQSDKQAPYERERPVARLYTTLNGNYQKIMKQLSDHIEHVPVKEKSDGFEEFVNSR</sequence>
<evidence type="ECO:0000313" key="2">
    <source>
        <dbReference type="Proteomes" id="UP000487649"/>
    </source>
</evidence>
<dbReference type="EMBL" id="WMQE01000008">
    <property type="protein sequence ID" value="MTK20838.1"/>
    <property type="molecule type" value="Genomic_DNA"/>
</dbReference>
<evidence type="ECO:0000313" key="1">
    <source>
        <dbReference type="EMBL" id="MTK20838.1"/>
    </source>
</evidence>